<gene>
    <name evidence="1" type="ORF">OEIGOIKO_03466</name>
</gene>
<dbReference type="OrthoDB" id="4227143at2"/>
<organism evidence="1 2">
    <name type="scientific">Streptomyces chrestomyceticus JCM 4735</name>
    <dbReference type="NCBI Taxonomy" id="1306181"/>
    <lineage>
        <taxon>Bacteria</taxon>
        <taxon>Bacillati</taxon>
        <taxon>Actinomycetota</taxon>
        <taxon>Actinomycetes</taxon>
        <taxon>Kitasatosporales</taxon>
        <taxon>Streptomycetaceae</taxon>
        <taxon>Streptomyces</taxon>
    </lineage>
</organism>
<accession>A0A7U9PYH4</accession>
<reference evidence="1 2" key="1">
    <citation type="submission" date="2018-11" db="EMBL/GenBank/DDBJ databases">
        <title>Whole genome sequence of Streptomyces chrestomyceticus NBRC 13444(T).</title>
        <authorList>
            <person name="Komaki H."/>
            <person name="Tamura T."/>
        </authorList>
    </citation>
    <scope>NUCLEOTIDE SEQUENCE [LARGE SCALE GENOMIC DNA]</scope>
    <source>
        <strain evidence="1 2">NBRC 13444</strain>
    </source>
</reference>
<dbReference type="GeneID" id="95622375"/>
<dbReference type="EMBL" id="BHZC01000001">
    <property type="protein sequence ID" value="GCD35720.1"/>
    <property type="molecule type" value="Genomic_DNA"/>
</dbReference>
<protein>
    <submittedName>
        <fullName evidence="1">Uncharacterized protein</fullName>
    </submittedName>
</protein>
<dbReference type="Proteomes" id="UP000287830">
    <property type="component" value="Unassembled WGS sequence"/>
</dbReference>
<evidence type="ECO:0000313" key="1">
    <source>
        <dbReference type="EMBL" id="GCD35720.1"/>
    </source>
</evidence>
<dbReference type="RefSeq" id="WP_125045587.1">
    <property type="nucleotide sequence ID" value="NZ_BHZC01000001.1"/>
</dbReference>
<dbReference type="AlphaFoldDB" id="A0A7U9PYH4"/>
<sequence>MAFGNNYTQLFTSAVGTRADWDLEPYRDRCGRIDCSTVAAVIEEHADFTTRVTPYGVLWVGRE</sequence>
<proteinExistence type="predicted"/>
<comment type="caution">
    <text evidence="1">The sequence shown here is derived from an EMBL/GenBank/DDBJ whole genome shotgun (WGS) entry which is preliminary data.</text>
</comment>
<name>A0A7U9PYH4_9ACTN</name>
<evidence type="ECO:0000313" key="2">
    <source>
        <dbReference type="Proteomes" id="UP000287830"/>
    </source>
</evidence>